<dbReference type="Proteomes" id="UP000772618">
    <property type="component" value="Unassembled WGS sequence"/>
</dbReference>
<protein>
    <submittedName>
        <fullName evidence="2">SDR family oxidoreductase</fullName>
    </submittedName>
</protein>
<evidence type="ECO:0000259" key="1">
    <source>
        <dbReference type="Pfam" id="PF05368"/>
    </source>
</evidence>
<dbReference type="SUPFAM" id="SSF51735">
    <property type="entry name" value="NAD(P)-binding Rossmann-fold domains"/>
    <property type="match status" value="1"/>
</dbReference>
<comment type="caution">
    <text evidence="2">The sequence shown here is derived from an EMBL/GenBank/DDBJ whole genome shotgun (WGS) entry which is preliminary data.</text>
</comment>
<dbReference type="RefSeq" id="WP_254157012.1">
    <property type="nucleotide sequence ID" value="NZ_JAHESD010000083.1"/>
</dbReference>
<organism evidence="2 3">
    <name type="scientific">Chryseosolibacter indicus</name>
    <dbReference type="NCBI Taxonomy" id="2782351"/>
    <lineage>
        <taxon>Bacteria</taxon>
        <taxon>Pseudomonadati</taxon>
        <taxon>Bacteroidota</taxon>
        <taxon>Cytophagia</taxon>
        <taxon>Cytophagales</taxon>
        <taxon>Chryseotaleaceae</taxon>
        <taxon>Chryseosolibacter</taxon>
    </lineage>
</organism>
<proteinExistence type="predicted"/>
<name>A0ABS5VZ08_9BACT</name>
<gene>
    <name evidence="2" type="ORF">KK060_22615</name>
</gene>
<accession>A0ABS5VZ08</accession>
<dbReference type="Pfam" id="PF05368">
    <property type="entry name" value="NmrA"/>
    <property type="match status" value="1"/>
</dbReference>
<sequence>MTQTKKASIFITGATGNVGSLLVQALISKKVPFKMLIRESSRNLIVDNNFTEVVYGDLRKSESFEHHLQGVEKAFLLTNSSEEAEQIQLNFVKAAKRAGVKHIVKLSQYSAAPHSPVRFLRYHAAVEKAIKEQGLAFTFLRPNLYMQALLSLRKSIVNDGKFFAAVGNAPISAVDIRDIANVAAQVLTNAGHENKIYNITGPEALTHYQMAAFFSEALEKDVHFIDVSPDDMRRALNKAHFPSWQVEGLLEDYAHYARGEAAEISSAVEDVTGAKPHSFRDFCHDYSALFRQI</sequence>
<dbReference type="EMBL" id="JAHESD010000083">
    <property type="protein sequence ID" value="MBT1706102.1"/>
    <property type="molecule type" value="Genomic_DNA"/>
</dbReference>
<reference evidence="2 3" key="1">
    <citation type="submission" date="2021-05" db="EMBL/GenBank/DDBJ databases">
        <title>A Polyphasic approach of four new species of the genus Ohtaekwangia: Ohtaekwangia histidinii sp. nov., Ohtaekwangia cretensis sp. nov., Ohtaekwangia indiensis sp. nov., Ohtaekwangia reichenbachii sp. nov. from diverse environment.</title>
        <authorList>
            <person name="Octaviana S."/>
        </authorList>
    </citation>
    <scope>NUCLEOTIDE SEQUENCE [LARGE SCALE GENOMIC DNA]</scope>
    <source>
        <strain evidence="2 3">PWU20</strain>
    </source>
</reference>
<dbReference type="InterPro" id="IPR051604">
    <property type="entry name" value="Ergot_Alk_Oxidoreductase"/>
</dbReference>
<evidence type="ECO:0000313" key="3">
    <source>
        <dbReference type="Proteomes" id="UP000772618"/>
    </source>
</evidence>
<keyword evidence="3" id="KW-1185">Reference proteome</keyword>
<dbReference type="Gene3D" id="3.40.50.720">
    <property type="entry name" value="NAD(P)-binding Rossmann-like Domain"/>
    <property type="match status" value="1"/>
</dbReference>
<dbReference type="Gene3D" id="3.90.25.10">
    <property type="entry name" value="UDP-galactose 4-epimerase, domain 1"/>
    <property type="match status" value="1"/>
</dbReference>
<dbReference type="PANTHER" id="PTHR43162:SF1">
    <property type="entry name" value="PRESTALK A DIFFERENTIATION PROTEIN A"/>
    <property type="match status" value="1"/>
</dbReference>
<dbReference type="InterPro" id="IPR036291">
    <property type="entry name" value="NAD(P)-bd_dom_sf"/>
</dbReference>
<dbReference type="CDD" id="cd05269">
    <property type="entry name" value="TMR_SDR_a"/>
    <property type="match status" value="1"/>
</dbReference>
<evidence type="ECO:0000313" key="2">
    <source>
        <dbReference type="EMBL" id="MBT1706102.1"/>
    </source>
</evidence>
<dbReference type="InterPro" id="IPR008030">
    <property type="entry name" value="NmrA-like"/>
</dbReference>
<dbReference type="PANTHER" id="PTHR43162">
    <property type="match status" value="1"/>
</dbReference>
<feature type="domain" description="NmrA-like" evidence="1">
    <location>
        <begin position="6"/>
        <end position="265"/>
    </location>
</feature>